<accession>A0ABR8UNW0</accession>
<sequence length="172" mass="18828">MDWLIFLLCALVAAAVLLGLFAAGWRGRRRRQSDIPRPRPLPEDLDLPRFQAEGQYVATTTAGDWLDRVAVYGLGVKSTATAAVFTEGVFFARTGAPDVWIDRADLRGVRLERGMAGKFVEKDGLVLVTWQLGPKTVDTGFRTRSADHKTPLVSAIKALLPESSATSSEEQL</sequence>
<proteinExistence type="predicted"/>
<dbReference type="Pfam" id="PF25362">
    <property type="entry name" value="bPH_11"/>
    <property type="match status" value="1"/>
</dbReference>
<dbReference type="RefSeq" id="WP_191806588.1">
    <property type="nucleotide sequence ID" value="NZ_JACSQD010000001.1"/>
</dbReference>
<protein>
    <recommendedName>
        <fullName evidence="1">PH domain-containing protein</fullName>
    </recommendedName>
</protein>
<gene>
    <name evidence="2" type="ORF">H9639_02825</name>
</gene>
<comment type="caution">
    <text evidence="2">The sequence shown here is derived from an EMBL/GenBank/DDBJ whole genome shotgun (WGS) entry which is preliminary data.</text>
</comment>
<feature type="domain" description="PH" evidence="1">
    <location>
        <begin position="40"/>
        <end position="156"/>
    </location>
</feature>
<dbReference type="EMBL" id="JACSQD010000001">
    <property type="protein sequence ID" value="MBD7994228.1"/>
    <property type="molecule type" value="Genomic_DNA"/>
</dbReference>
<evidence type="ECO:0000313" key="3">
    <source>
        <dbReference type="Proteomes" id="UP000609874"/>
    </source>
</evidence>
<evidence type="ECO:0000313" key="2">
    <source>
        <dbReference type="EMBL" id="MBD7994228.1"/>
    </source>
</evidence>
<dbReference type="InterPro" id="IPR057446">
    <property type="entry name" value="PH_bac"/>
</dbReference>
<name>A0ABR8UNW0_9MICC</name>
<reference evidence="2 3" key="1">
    <citation type="submission" date="2020-08" db="EMBL/GenBank/DDBJ databases">
        <title>A Genomic Blueprint of the Chicken Gut Microbiome.</title>
        <authorList>
            <person name="Gilroy R."/>
            <person name="Ravi A."/>
            <person name="Getino M."/>
            <person name="Pursley I."/>
            <person name="Horton D.L."/>
            <person name="Alikhan N.-F."/>
            <person name="Baker D."/>
            <person name="Gharbi K."/>
            <person name="Hall N."/>
            <person name="Watson M."/>
            <person name="Adriaenssens E.M."/>
            <person name="Foster-Nyarko E."/>
            <person name="Jarju S."/>
            <person name="Secka A."/>
            <person name="Antonio M."/>
            <person name="Oren A."/>
            <person name="Chaudhuri R."/>
            <person name="La Ragione R.M."/>
            <person name="Hildebrand F."/>
            <person name="Pallen M.J."/>
        </authorList>
    </citation>
    <scope>NUCLEOTIDE SEQUENCE [LARGE SCALE GENOMIC DNA]</scope>
    <source>
        <strain evidence="2 3">Sa2CUA1</strain>
    </source>
</reference>
<evidence type="ECO:0000259" key="1">
    <source>
        <dbReference type="Pfam" id="PF25362"/>
    </source>
</evidence>
<organism evidence="2 3">
    <name type="scientific">Arthrobacter gallicola</name>
    <dbReference type="NCBI Taxonomy" id="2762225"/>
    <lineage>
        <taxon>Bacteria</taxon>
        <taxon>Bacillati</taxon>
        <taxon>Actinomycetota</taxon>
        <taxon>Actinomycetes</taxon>
        <taxon>Micrococcales</taxon>
        <taxon>Micrococcaceae</taxon>
        <taxon>Arthrobacter</taxon>
    </lineage>
</organism>
<dbReference type="Proteomes" id="UP000609874">
    <property type="component" value="Unassembled WGS sequence"/>
</dbReference>
<keyword evidence="3" id="KW-1185">Reference proteome</keyword>